<protein>
    <recommendedName>
        <fullName evidence="17">Cytochrome P450</fullName>
    </recommendedName>
</protein>
<feature type="binding site" description="axial binding residue" evidence="12">
    <location>
        <position position="474"/>
    </location>
    <ligand>
        <name>heme</name>
        <dbReference type="ChEBI" id="CHEBI:30413"/>
    </ligand>
    <ligandPart>
        <name>Fe</name>
        <dbReference type="ChEBI" id="CHEBI:18248"/>
    </ligandPart>
</feature>
<dbReference type="SUPFAM" id="SSF48264">
    <property type="entry name" value="Cytochrome P450"/>
    <property type="match status" value="1"/>
</dbReference>
<keyword evidence="9 12" id="KW-0408">Iron</keyword>
<organism evidence="15 16">
    <name type="scientific">Ceratopteris richardii</name>
    <name type="common">Triangle waterfern</name>
    <dbReference type="NCBI Taxonomy" id="49495"/>
    <lineage>
        <taxon>Eukaryota</taxon>
        <taxon>Viridiplantae</taxon>
        <taxon>Streptophyta</taxon>
        <taxon>Embryophyta</taxon>
        <taxon>Tracheophyta</taxon>
        <taxon>Polypodiopsida</taxon>
        <taxon>Polypodiidae</taxon>
        <taxon>Polypodiales</taxon>
        <taxon>Pteridineae</taxon>
        <taxon>Pteridaceae</taxon>
        <taxon>Parkerioideae</taxon>
        <taxon>Ceratopteris</taxon>
    </lineage>
</organism>
<dbReference type="AlphaFoldDB" id="A0A8T2PYD0"/>
<keyword evidence="8 13" id="KW-0560">Oxidoreductase</keyword>
<keyword evidence="10 13" id="KW-0503">Monooxygenase</keyword>
<evidence type="ECO:0000256" key="1">
    <source>
        <dbReference type="ARBA" id="ARBA00001971"/>
    </source>
</evidence>
<keyword evidence="5 14" id="KW-0812">Transmembrane</keyword>
<comment type="subcellular location">
    <subcellularLocation>
        <location evidence="2">Membrane</location>
        <topology evidence="2">Single-pass membrane protein</topology>
    </subcellularLocation>
</comment>
<dbReference type="PANTHER" id="PTHR47944:SF17">
    <property type="entry name" value="3,9-DIHYDROXYPTEROCARPAN 6A-MONOOXYGENASE"/>
    <property type="match status" value="1"/>
</dbReference>
<evidence type="ECO:0000256" key="3">
    <source>
        <dbReference type="ARBA" id="ARBA00010617"/>
    </source>
</evidence>
<accession>A0A8T2PYD0</accession>
<dbReference type="PRINTS" id="PR00463">
    <property type="entry name" value="EP450I"/>
</dbReference>
<keyword evidence="7 14" id="KW-1133">Transmembrane helix</keyword>
<evidence type="ECO:0000313" key="16">
    <source>
        <dbReference type="Proteomes" id="UP000825935"/>
    </source>
</evidence>
<name>A0A8T2PYD0_CERRI</name>
<dbReference type="PROSITE" id="PS00086">
    <property type="entry name" value="CYTOCHROME_P450"/>
    <property type="match status" value="1"/>
</dbReference>
<evidence type="ECO:0000256" key="2">
    <source>
        <dbReference type="ARBA" id="ARBA00004167"/>
    </source>
</evidence>
<dbReference type="GO" id="GO:0016020">
    <property type="term" value="C:membrane"/>
    <property type="evidence" value="ECO:0007669"/>
    <property type="project" value="UniProtKB-SubCell"/>
</dbReference>
<dbReference type="Gene3D" id="1.10.630.10">
    <property type="entry name" value="Cytochrome P450"/>
    <property type="match status" value="1"/>
</dbReference>
<reference evidence="15" key="1">
    <citation type="submission" date="2021-08" db="EMBL/GenBank/DDBJ databases">
        <title>WGS assembly of Ceratopteris richardii.</title>
        <authorList>
            <person name="Marchant D.B."/>
            <person name="Chen G."/>
            <person name="Jenkins J."/>
            <person name="Shu S."/>
            <person name="Leebens-Mack J."/>
            <person name="Grimwood J."/>
            <person name="Schmutz J."/>
            <person name="Soltis P."/>
            <person name="Soltis D."/>
            <person name="Chen Z.-H."/>
        </authorList>
    </citation>
    <scope>NUCLEOTIDE SEQUENCE</scope>
    <source>
        <strain evidence="15">Whitten #5841</strain>
        <tissue evidence="15">Leaf</tissue>
    </source>
</reference>
<dbReference type="GO" id="GO:0004497">
    <property type="term" value="F:monooxygenase activity"/>
    <property type="evidence" value="ECO:0007669"/>
    <property type="project" value="UniProtKB-KW"/>
</dbReference>
<evidence type="ECO:0000256" key="11">
    <source>
        <dbReference type="ARBA" id="ARBA00023136"/>
    </source>
</evidence>
<dbReference type="OrthoDB" id="2789670at2759"/>
<comment type="cofactor">
    <cofactor evidence="1 12">
        <name>heme</name>
        <dbReference type="ChEBI" id="CHEBI:30413"/>
    </cofactor>
</comment>
<evidence type="ECO:0000256" key="4">
    <source>
        <dbReference type="ARBA" id="ARBA00022617"/>
    </source>
</evidence>
<keyword evidence="16" id="KW-1185">Reference proteome</keyword>
<evidence type="ECO:0000256" key="5">
    <source>
        <dbReference type="ARBA" id="ARBA00022692"/>
    </source>
</evidence>
<evidence type="ECO:0000256" key="9">
    <source>
        <dbReference type="ARBA" id="ARBA00023004"/>
    </source>
</evidence>
<sequence>MFVPCLEMESFPDADILLFALAVLSLIIIFCTRNLIISGRCTLCLAPADKKSKVERFPPGPWSWPIIGNMHLLANLPHQVIRDLSRQYGPIIGLRLGQQPAIAVCSPSLAKEVLMTHDSVFGNRPAFKIYDNLLYPGDSGIIFTTLSREWRAHRKLCVMSLMTPKCLQRMEYIRLEEVSNLLGAVYAESEQGVQAINIGTCVARTSARLLMRLVQSEACFSPGGEDLPQLIRLIEQEAASPGIGDLIPALSWLDLWRTRRVRAIRNRFDVVLSSIIANRMNSMAENSQASYDDLLQSLLPRLVQPNGTTQASVSEEPLTMDEIKGTIMELLGAGVHTTALTVEWGIAELLKNPKCLMRLRQEMEDVVGEKKGQLIVEADVKKLRYLTCVIKEVARLHPAAPLLIPRMSSQECEVGGYKIPSKTLTFVNVWAIGRDESIWENALEFRPERFEGKETDMVGHHYEILPFGAGRRICPGLPLAVSMLGLTLANLIHCFDLQLPHGQSSDTMNMEERKGVTSNKAVPTAIVPKPRFPMDFLYPTSA</sequence>
<dbReference type="GO" id="GO:0005506">
    <property type="term" value="F:iron ion binding"/>
    <property type="evidence" value="ECO:0007669"/>
    <property type="project" value="InterPro"/>
</dbReference>
<gene>
    <name evidence="15" type="ORF">KP509_39G006600</name>
</gene>
<evidence type="ECO:0000313" key="15">
    <source>
        <dbReference type="EMBL" id="KAH7276418.1"/>
    </source>
</evidence>
<dbReference type="GO" id="GO:0020037">
    <property type="term" value="F:heme binding"/>
    <property type="evidence" value="ECO:0007669"/>
    <property type="project" value="InterPro"/>
</dbReference>
<evidence type="ECO:0000256" key="8">
    <source>
        <dbReference type="ARBA" id="ARBA00023002"/>
    </source>
</evidence>
<dbReference type="GO" id="GO:0016705">
    <property type="term" value="F:oxidoreductase activity, acting on paired donors, with incorporation or reduction of molecular oxygen"/>
    <property type="evidence" value="ECO:0007669"/>
    <property type="project" value="InterPro"/>
</dbReference>
<proteinExistence type="inferred from homology"/>
<keyword evidence="6 12" id="KW-0479">Metal-binding</keyword>
<dbReference type="InterPro" id="IPR002401">
    <property type="entry name" value="Cyt_P450_E_grp-I"/>
</dbReference>
<evidence type="ECO:0000256" key="14">
    <source>
        <dbReference type="SAM" id="Phobius"/>
    </source>
</evidence>
<evidence type="ECO:0000256" key="6">
    <source>
        <dbReference type="ARBA" id="ARBA00022723"/>
    </source>
</evidence>
<dbReference type="CDD" id="cd20618">
    <property type="entry name" value="CYP71_clan"/>
    <property type="match status" value="1"/>
</dbReference>
<evidence type="ECO:0000256" key="13">
    <source>
        <dbReference type="RuleBase" id="RU000461"/>
    </source>
</evidence>
<dbReference type="FunFam" id="1.10.630.10:FF:000126">
    <property type="entry name" value="Predicted protein"/>
    <property type="match status" value="1"/>
</dbReference>
<dbReference type="Pfam" id="PF00067">
    <property type="entry name" value="p450"/>
    <property type="match status" value="1"/>
</dbReference>
<dbReference type="Proteomes" id="UP000825935">
    <property type="component" value="Chromosome 39"/>
</dbReference>
<dbReference type="InterPro" id="IPR036396">
    <property type="entry name" value="Cyt_P450_sf"/>
</dbReference>
<feature type="transmembrane region" description="Helical" evidence="14">
    <location>
        <begin position="16"/>
        <end position="36"/>
    </location>
</feature>
<evidence type="ECO:0000256" key="7">
    <source>
        <dbReference type="ARBA" id="ARBA00022989"/>
    </source>
</evidence>
<dbReference type="InterPro" id="IPR001128">
    <property type="entry name" value="Cyt_P450"/>
</dbReference>
<evidence type="ECO:0000256" key="12">
    <source>
        <dbReference type="PIRSR" id="PIRSR602401-1"/>
    </source>
</evidence>
<keyword evidence="4 12" id="KW-0349">Heme</keyword>
<evidence type="ECO:0000256" key="10">
    <source>
        <dbReference type="ARBA" id="ARBA00023033"/>
    </source>
</evidence>
<dbReference type="PRINTS" id="PR00385">
    <property type="entry name" value="P450"/>
</dbReference>
<keyword evidence="11 14" id="KW-0472">Membrane</keyword>
<dbReference type="InterPro" id="IPR017972">
    <property type="entry name" value="Cyt_P450_CS"/>
</dbReference>
<comment type="similarity">
    <text evidence="3 13">Belongs to the cytochrome P450 family.</text>
</comment>
<evidence type="ECO:0008006" key="17">
    <source>
        <dbReference type="Google" id="ProtNLM"/>
    </source>
</evidence>
<dbReference type="EMBL" id="CM035444">
    <property type="protein sequence ID" value="KAH7276418.1"/>
    <property type="molecule type" value="Genomic_DNA"/>
</dbReference>
<dbReference type="PANTHER" id="PTHR47944">
    <property type="entry name" value="CYTOCHROME P450 98A9"/>
    <property type="match status" value="1"/>
</dbReference>
<comment type="caution">
    <text evidence="15">The sequence shown here is derived from an EMBL/GenBank/DDBJ whole genome shotgun (WGS) entry which is preliminary data.</text>
</comment>